<reference evidence="1 2" key="1">
    <citation type="submission" date="2023-03" db="EMBL/GenBank/DDBJ databases">
        <title>Draft genome sequence of Thalassotalea eurytherma JCM 18482T.</title>
        <authorList>
            <person name="Sawabe T."/>
        </authorList>
    </citation>
    <scope>NUCLEOTIDE SEQUENCE [LARGE SCALE GENOMIC DNA]</scope>
    <source>
        <strain evidence="1 2">JCM 18482</strain>
    </source>
</reference>
<gene>
    <name evidence="1" type="ORF">theurythT_07390</name>
</gene>
<keyword evidence="2" id="KW-1185">Reference proteome</keyword>
<comment type="caution">
    <text evidence="1">The sequence shown here is derived from an EMBL/GenBank/DDBJ whole genome shotgun (WGS) entry which is preliminary data.</text>
</comment>
<accession>A0ABQ6H395</accession>
<name>A0ABQ6H395_9GAMM</name>
<protein>
    <submittedName>
        <fullName evidence="1">Uncharacterized protein</fullName>
    </submittedName>
</protein>
<evidence type="ECO:0000313" key="2">
    <source>
        <dbReference type="Proteomes" id="UP001157133"/>
    </source>
</evidence>
<dbReference type="Proteomes" id="UP001157133">
    <property type="component" value="Unassembled WGS sequence"/>
</dbReference>
<dbReference type="EMBL" id="BSSU01000003">
    <property type="protein sequence ID" value="GLX81287.1"/>
    <property type="molecule type" value="Genomic_DNA"/>
</dbReference>
<sequence>MLKNVAKKMLGKNSAPLANYEYFIDVIGLDAISGWAKNNTNLSHTPIVSVHSGGQQLWQGTAELEREDLTQAGIGERAFHIFPDTSVLEGDITHIDIYIDGHKANDMPYPFKASKNQVAEQAQAVEPVVENVIADSICQIDAVTNERVVGWAKSKTNDSKRLTIEFKNGEQVLASGVANNYRSDLVDAGIGDGSYGFEFGFDLPQFDSPEVAAELYIDGVAAGGEPFVFSVDAKDIEDAKFKAQFAEQFAEFSAMSAAELNRITAQVNELSKTAHDQSMNVAINVALQNIAEISARISVIEKILIKKLS</sequence>
<evidence type="ECO:0000313" key="1">
    <source>
        <dbReference type="EMBL" id="GLX81287.1"/>
    </source>
</evidence>
<organism evidence="1 2">
    <name type="scientific">Thalassotalea eurytherma</name>
    <dbReference type="NCBI Taxonomy" id="1144278"/>
    <lineage>
        <taxon>Bacteria</taxon>
        <taxon>Pseudomonadati</taxon>
        <taxon>Pseudomonadota</taxon>
        <taxon>Gammaproteobacteria</taxon>
        <taxon>Alteromonadales</taxon>
        <taxon>Colwelliaceae</taxon>
        <taxon>Thalassotalea</taxon>
    </lineage>
</organism>
<proteinExistence type="predicted"/>